<accession>K6ZX98</accession>
<keyword evidence="2" id="KW-1185">Reference proteome</keyword>
<protein>
    <submittedName>
        <fullName evidence="1">Uncharacterized protein</fullName>
    </submittedName>
</protein>
<dbReference type="EMBL" id="BAER01000058">
    <property type="protein sequence ID" value="GAC33368.1"/>
    <property type="molecule type" value="Genomic_DNA"/>
</dbReference>
<evidence type="ECO:0000313" key="2">
    <source>
        <dbReference type="Proteomes" id="UP000006322"/>
    </source>
</evidence>
<organism evidence="1 2">
    <name type="scientific">Paraglaciecola polaris LMG 21857</name>
    <dbReference type="NCBI Taxonomy" id="1129793"/>
    <lineage>
        <taxon>Bacteria</taxon>
        <taxon>Pseudomonadati</taxon>
        <taxon>Pseudomonadota</taxon>
        <taxon>Gammaproteobacteria</taxon>
        <taxon>Alteromonadales</taxon>
        <taxon>Alteromonadaceae</taxon>
        <taxon>Paraglaciecola</taxon>
    </lineage>
</organism>
<name>K6ZX98_9ALTE</name>
<evidence type="ECO:0000313" key="1">
    <source>
        <dbReference type="EMBL" id="GAC33368.1"/>
    </source>
</evidence>
<gene>
    <name evidence="1" type="ORF">GPLA_2466</name>
</gene>
<reference evidence="2" key="1">
    <citation type="journal article" date="2014" name="Environ. Microbiol.">
        <title>Comparative genomics of the marine bacterial genus Glaciecola reveals the high degree of genomic diversity and genomic characteristic for cold adaptation.</title>
        <authorList>
            <person name="Qin Q.L."/>
            <person name="Xie B.B."/>
            <person name="Yu Y."/>
            <person name="Shu Y.L."/>
            <person name="Rong J.C."/>
            <person name="Zhang Y.J."/>
            <person name="Zhao D.L."/>
            <person name="Chen X.L."/>
            <person name="Zhang X.Y."/>
            <person name="Chen B."/>
            <person name="Zhou B.C."/>
            <person name="Zhang Y.Z."/>
        </authorList>
    </citation>
    <scope>NUCLEOTIDE SEQUENCE [LARGE SCALE GENOMIC DNA]</scope>
    <source>
        <strain evidence="2">LMG 21857</strain>
    </source>
</reference>
<dbReference type="OrthoDB" id="6168720at2"/>
<dbReference type="Proteomes" id="UP000006322">
    <property type="component" value="Unassembled WGS sequence"/>
</dbReference>
<comment type="caution">
    <text evidence="1">The sequence shown here is derived from an EMBL/GenBank/DDBJ whole genome shotgun (WGS) entry which is preliminary data.</text>
</comment>
<dbReference type="AlphaFoldDB" id="K6ZX98"/>
<proteinExistence type="predicted"/>
<sequence length="99" mass="11173">MKILAEKVVETVVNRICDICNDSVMIEMNGHTHKECGELKASWGYGSKADGITYGLDLCENYFEVALHALKDYRRSIVMFDEKQELPDKAFGIATKGLR</sequence>